<proteinExistence type="predicted"/>
<evidence type="ECO:0000313" key="1">
    <source>
        <dbReference type="EMBL" id="RKX66995.1"/>
    </source>
</evidence>
<feature type="non-terminal residue" evidence="1">
    <location>
        <position position="1"/>
    </location>
</feature>
<dbReference type="InterPro" id="IPR034428">
    <property type="entry name" value="ThiH/NoCL/HydG-like"/>
</dbReference>
<sequence>CKLNAILTFKEWLDDFASEETKKVGEKLLKKEIEEAKQKLPESYQKLVEFYKRTDNGERDLFF</sequence>
<dbReference type="PANTHER" id="PTHR43583:SF2">
    <property type="entry name" value="THIAZOLE BIOSYNTHESIS PROTEIN"/>
    <property type="match status" value="1"/>
</dbReference>
<evidence type="ECO:0000313" key="2">
    <source>
        <dbReference type="Proteomes" id="UP000282321"/>
    </source>
</evidence>
<dbReference type="PANTHER" id="PTHR43583">
    <property type="entry name" value="2-IMINOACETATE SYNTHASE"/>
    <property type="match status" value="1"/>
</dbReference>
<dbReference type="AlphaFoldDB" id="A0A660S961"/>
<name>A0A660S961_UNCT6</name>
<dbReference type="Proteomes" id="UP000282321">
    <property type="component" value="Unassembled WGS sequence"/>
</dbReference>
<comment type="caution">
    <text evidence="1">The sequence shown here is derived from an EMBL/GenBank/DDBJ whole genome shotgun (WGS) entry which is preliminary data.</text>
</comment>
<protein>
    <submittedName>
        <fullName evidence="1">[FeFe] hydrogenase H-cluster radical SAM maturase HydG</fullName>
    </submittedName>
</protein>
<dbReference type="EMBL" id="QNBC01000028">
    <property type="protein sequence ID" value="RKX66995.1"/>
    <property type="molecule type" value="Genomic_DNA"/>
</dbReference>
<organism evidence="1 2">
    <name type="scientific">candidate division TA06 bacterium</name>
    <dbReference type="NCBI Taxonomy" id="2250710"/>
    <lineage>
        <taxon>Bacteria</taxon>
        <taxon>Bacteria division TA06</taxon>
    </lineage>
</organism>
<gene>
    <name evidence="1" type="ORF">DRP44_03095</name>
</gene>
<accession>A0A660S961</accession>
<reference evidence="1 2" key="1">
    <citation type="submission" date="2018-06" db="EMBL/GenBank/DDBJ databases">
        <title>Extensive metabolic versatility and redundancy in microbially diverse, dynamic hydrothermal sediments.</title>
        <authorList>
            <person name="Dombrowski N."/>
            <person name="Teske A."/>
            <person name="Baker B.J."/>
        </authorList>
    </citation>
    <scope>NUCLEOTIDE SEQUENCE [LARGE SCALE GENOMIC DNA]</scope>
    <source>
        <strain evidence="1">B35_G9</strain>
    </source>
</reference>